<gene>
    <name evidence="2" type="ORF">J4557_34225</name>
</gene>
<accession>A0ABS3R9S7</accession>
<evidence type="ECO:0000256" key="1">
    <source>
        <dbReference type="SAM" id="MobiDB-lite"/>
    </source>
</evidence>
<evidence type="ECO:0008006" key="4">
    <source>
        <dbReference type="Google" id="ProtNLM"/>
    </source>
</evidence>
<feature type="region of interest" description="Disordered" evidence="1">
    <location>
        <begin position="133"/>
        <end position="303"/>
    </location>
</feature>
<comment type="caution">
    <text evidence="2">The sequence shown here is derived from an EMBL/GenBank/DDBJ whole genome shotgun (WGS) entry which is preliminary data.</text>
</comment>
<dbReference type="Proteomes" id="UP000666915">
    <property type="component" value="Unassembled WGS sequence"/>
</dbReference>
<evidence type="ECO:0000313" key="2">
    <source>
        <dbReference type="EMBL" id="MBO2442597.1"/>
    </source>
</evidence>
<proteinExistence type="predicted"/>
<reference evidence="2 3" key="1">
    <citation type="submission" date="2021-03" db="EMBL/GenBank/DDBJ databases">
        <authorList>
            <person name="Kanchanasin P."/>
            <person name="Saeng-In P."/>
            <person name="Phongsopitanun W."/>
            <person name="Yuki M."/>
            <person name="Kudo T."/>
            <person name="Ohkuma M."/>
            <person name="Tanasupawat S."/>
        </authorList>
    </citation>
    <scope>NUCLEOTIDE SEQUENCE [LARGE SCALE GENOMIC DNA]</scope>
    <source>
        <strain evidence="2 3">L46</strain>
    </source>
</reference>
<feature type="compositionally biased region" description="Basic and acidic residues" evidence="1">
    <location>
        <begin position="166"/>
        <end position="184"/>
    </location>
</feature>
<dbReference type="RefSeq" id="WP_208270909.1">
    <property type="nucleotide sequence ID" value="NZ_BAAAGM010000056.1"/>
</dbReference>
<name>A0ABS3R9S7_9ACTN</name>
<feature type="compositionally biased region" description="Low complexity" evidence="1">
    <location>
        <begin position="152"/>
        <end position="165"/>
    </location>
</feature>
<evidence type="ECO:0000313" key="3">
    <source>
        <dbReference type="Proteomes" id="UP000666915"/>
    </source>
</evidence>
<feature type="compositionally biased region" description="Basic and acidic residues" evidence="1">
    <location>
        <begin position="248"/>
        <end position="303"/>
    </location>
</feature>
<keyword evidence="3" id="KW-1185">Reference proteome</keyword>
<organism evidence="2 3">
    <name type="scientific">Actinomadura nitritigenes</name>
    <dbReference type="NCBI Taxonomy" id="134602"/>
    <lineage>
        <taxon>Bacteria</taxon>
        <taxon>Bacillati</taxon>
        <taxon>Actinomycetota</taxon>
        <taxon>Actinomycetes</taxon>
        <taxon>Streptosporangiales</taxon>
        <taxon>Thermomonosporaceae</taxon>
        <taxon>Actinomadura</taxon>
    </lineage>
</organism>
<sequence length="303" mass="32543">MEFSTAADELYGVVPEEFVATRTRLAREARADGDAALAKRIGALRRPTLSAWAVNLLTRSAADDLGGLLDVGARMREAWGSGGGLGDLERQRARLVAALLRRAGELAAEAGRPLRDQAVREVEDTLQAATVDEQVAGEVREGRLPRPRSHTGFVPAGFALAPGAGAEREPEAGKRPKPREKAAPAKDTAAPAERKAERPRVTRTSAARARRAEALAGRADEAERALADRTERADAARRVAEDASAEVGRLRHELERATAERDSAARKAERAEQARDRAEEAARDARKAAKEARRAADRDAAHG</sequence>
<dbReference type="EMBL" id="JAGEOK010000026">
    <property type="protein sequence ID" value="MBO2442597.1"/>
    <property type="molecule type" value="Genomic_DNA"/>
</dbReference>
<protein>
    <recommendedName>
        <fullName evidence="4">Transposase</fullName>
    </recommendedName>
</protein>
<feature type="compositionally biased region" description="Basic and acidic residues" evidence="1">
    <location>
        <begin position="210"/>
        <end position="241"/>
    </location>
</feature>